<sequence>MNILRLRLTPDGSPPLHMHTREDEAWIVMSGEVKFWTGGETLADCATAVIPTGGVAYGPRLVPHTFQTYTDTAEVMVITTPGFFEDHMLEIGDLENAEKANSPEESAKFGIVTLYRPPIFGRTN</sequence>
<dbReference type="InterPro" id="IPR011051">
    <property type="entry name" value="RmlC_Cupin_sf"/>
</dbReference>
<name>X8DZ96_9MYCO</name>
<evidence type="ECO:0000259" key="1">
    <source>
        <dbReference type="Pfam" id="PF07883"/>
    </source>
</evidence>
<protein>
    <submittedName>
        <fullName evidence="2">Cupin domain protein</fullName>
    </submittedName>
</protein>
<dbReference type="Gene3D" id="2.60.120.10">
    <property type="entry name" value="Jelly Rolls"/>
    <property type="match status" value="1"/>
</dbReference>
<reference evidence="2 3" key="1">
    <citation type="submission" date="2013-12" db="EMBL/GenBank/DDBJ databases">
        <authorList>
            <person name="Zelazny A."/>
            <person name="Olivier K."/>
            <person name="Holland S."/>
            <person name="Lenaerts A."/>
            <person name="Ordway D."/>
            <person name="DeGroote M.A."/>
            <person name="Parker T."/>
            <person name="Sizemore C."/>
            <person name="Tallon L.J."/>
            <person name="Sadzewicz L.K."/>
            <person name="Sengamalay N."/>
            <person name="Fraser C.M."/>
            <person name="Hine E."/>
            <person name="Shefchek K.A."/>
            <person name="Das S.P."/>
            <person name="Tettelin H."/>
        </authorList>
    </citation>
    <scope>NUCLEOTIDE SEQUENCE [LARGE SCALE GENOMIC DNA]</scope>
    <source>
        <strain evidence="2 3">1513</strain>
    </source>
</reference>
<evidence type="ECO:0000313" key="3">
    <source>
        <dbReference type="Proteomes" id="UP000023351"/>
    </source>
</evidence>
<dbReference type="SUPFAM" id="SSF51182">
    <property type="entry name" value="RmlC-like cupins"/>
    <property type="match status" value="1"/>
</dbReference>
<accession>X8DZ96</accession>
<dbReference type="Pfam" id="PF07883">
    <property type="entry name" value="Cupin_2"/>
    <property type="match status" value="1"/>
</dbReference>
<evidence type="ECO:0000313" key="2">
    <source>
        <dbReference type="EMBL" id="EUA73694.1"/>
    </source>
</evidence>
<dbReference type="AlphaFoldDB" id="X8DZ96"/>
<organism evidence="2 3">
    <name type="scientific">Mycobacteroides abscessus subsp. bolletii 1513</name>
    <dbReference type="NCBI Taxonomy" id="1299321"/>
    <lineage>
        <taxon>Bacteria</taxon>
        <taxon>Bacillati</taxon>
        <taxon>Actinomycetota</taxon>
        <taxon>Actinomycetes</taxon>
        <taxon>Mycobacteriales</taxon>
        <taxon>Mycobacteriaceae</taxon>
        <taxon>Mycobacteroides</taxon>
        <taxon>Mycobacteroides abscessus</taxon>
    </lineage>
</organism>
<gene>
    <name evidence="2" type="ORF">I540_0081</name>
</gene>
<dbReference type="Proteomes" id="UP000023351">
    <property type="component" value="Unassembled WGS sequence"/>
</dbReference>
<dbReference type="PANTHER" id="PTHR36440">
    <property type="entry name" value="PUTATIVE (AFU_ORTHOLOGUE AFUA_8G07350)-RELATED"/>
    <property type="match status" value="1"/>
</dbReference>
<feature type="domain" description="Cupin type-2" evidence="1">
    <location>
        <begin position="6"/>
        <end position="78"/>
    </location>
</feature>
<comment type="caution">
    <text evidence="2">The sequence shown here is derived from an EMBL/GenBank/DDBJ whole genome shotgun (WGS) entry which is preliminary data.</text>
</comment>
<dbReference type="InterPro" id="IPR013096">
    <property type="entry name" value="Cupin_2"/>
</dbReference>
<dbReference type="InterPro" id="IPR053146">
    <property type="entry name" value="QDO-like"/>
</dbReference>
<proteinExistence type="predicted"/>
<dbReference type="InterPro" id="IPR014710">
    <property type="entry name" value="RmlC-like_jellyroll"/>
</dbReference>
<dbReference type="EMBL" id="JAOJ01000001">
    <property type="protein sequence ID" value="EUA73694.1"/>
    <property type="molecule type" value="Genomic_DNA"/>
</dbReference>
<dbReference type="PANTHER" id="PTHR36440:SF1">
    <property type="entry name" value="PUTATIVE (AFU_ORTHOLOGUE AFUA_8G07350)-RELATED"/>
    <property type="match status" value="1"/>
</dbReference>